<dbReference type="InterPro" id="IPR009056">
    <property type="entry name" value="Cyt_c-like_dom"/>
</dbReference>
<evidence type="ECO:0000256" key="4">
    <source>
        <dbReference type="ARBA" id="ARBA00022729"/>
    </source>
</evidence>
<keyword evidence="5" id="KW-0574">Periplasm</keyword>
<dbReference type="InterPro" id="IPR026259">
    <property type="entry name" value="MauG/Cytc_peroxidase"/>
</dbReference>
<dbReference type="SUPFAM" id="SSF46626">
    <property type="entry name" value="Cytochrome c"/>
    <property type="match status" value="2"/>
</dbReference>
<feature type="binding site" description="covalent" evidence="8">
    <location>
        <position position="233"/>
    </location>
    <ligand>
        <name>heme c</name>
        <dbReference type="ChEBI" id="CHEBI:61717"/>
        <label>2</label>
    </ligand>
</feature>
<comment type="caution">
    <text evidence="11">The sequence shown here is derived from an EMBL/GenBank/DDBJ whole genome shotgun (WGS) entry which is preliminary data.</text>
</comment>
<dbReference type="InterPro" id="IPR051395">
    <property type="entry name" value="Cytochrome_c_Peroxidase/MauG"/>
</dbReference>
<dbReference type="InterPro" id="IPR036909">
    <property type="entry name" value="Cyt_c-like_dom_sf"/>
</dbReference>
<evidence type="ECO:0000259" key="10">
    <source>
        <dbReference type="PROSITE" id="PS51007"/>
    </source>
</evidence>
<protein>
    <submittedName>
        <fullName evidence="11">Di-heme enzyme</fullName>
    </submittedName>
</protein>
<evidence type="ECO:0000256" key="8">
    <source>
        <dbReference type="PIRSR" id="PIRSR000294-1"/>
    </source>
</evidence>
<dbReference type="Pfam" id="PF03150">
    <property type="entry name" value="CCP_MauG"/>
    <property type="match status" value="1"/>
</dbReference>
<dbReference type="Proteomes" id="UP000664654">
    <property type="component" value="Unassembled WGS sequence"/>
</dbReference>
<comment type="PTM">
    <text evidence="8">Binds 2 heme groups per subunit.</text>
</comment>
<evidence type="ECO:0000256" key="7">
    <source>
        <dbReference type="ARBA" id="ARBA00023004"/>
    </source>
</evidence>
<comment type="cofactor">
    <cofactor evidence="8">
        <name>heme</name>
        <dbReference type="ChEBI" id="CHEBI:30413"/>
    </cofactor>
    <text evidence="8">Binds 2 heme groups.</text>
</comment>
<feature type="binding site" description="axial binding residue" evidence="9">
    <location>
        <position position="237"/>
    </location>
    <ligand>
        <name>heme c</name>
        <dbReference type="ChEBI" id="CHEBI:61717"/>
        <label>2</label>
    </ligand>
    <ligandPart>
        <name>Fe</name>
        <dbReference type="ChEBI" id="CHEBI:18248"/>
    </ligandPart>
</feature>
<dbReference type="PANTHER" id="PTHR30600">
    <property type="entry name" value="CYTOCHROME C PEROXIDASE-RELATED"/>
    <property type="match status" value="1"/>
</dbReference>
<gene>
    <name evidence="11" type="ORF">J0A66_12975</name>
</gene>
<dbReference type="AlphaFoldDB" id="A0A939IRY5"/>
<dbReference type="PIRSF" id="PIRSF000294">
    <property type="entry name" value="Cytochrome-c_peroxidase"/>
    <property type="match status" value="1"/>
</dbReference>
<sequence length="377" mass="41684">MSKRQVVLLATAFAAVAVFSTLSFLLVNTAPQGKPLKNFTAPFVYGRFAIPPDNPLTEEGVELGRRLFYDPRLSSNNQVSCSTCHQQSLAFTDGLTGSVGVSGKPLAFNSMSLANLLWGPQFFFWNGRSDSLEQQALIPLQHPDEMGQDLDELVQELEQDTTYRQLFRIAYGGISAETIAKALASFQRTLVSANSRYDQFLRGEIQLTEQEEWGRKLFMAHPDTKASLRGGNCIDCHSQFLTSGFNTKFDGFINNGLDDEANLSPGLAEVTGNEAHRGVFKTPTLRNIAVTAPYMHDGRFQTLEQVLKHYNGGIKPSKTLSPLIAEADNLGNFSDGKISLNLREEEAQAIIAFLHTLTDETFLTDPRFSNPFSDKAK</sequence>
<feature type="binding site" description="axial binding residue" evidence="9">
    <location>
        <position position="85"/>
    </location>
    <ligand>
        <name>heme c</name>
        <dbReference type="ChEBI" id="CHEBI:61717"/>
        <label>1</label>
    </ligand>
    <ligandPart>
        <name>Fe</name>
        <dbReference type="ChEBI" id="CHEBI:18248"/>
    </ligandPart>
</feature>
<keyword evidence="3 9" id="KW-0479">Metal-binding</keyword>
<evidence type="ECO:0000256" key="3">
    <source>
        <dbReference type="ARBA" id="ARBA00022723"/>
    </source>
</evidence>
<dbReference type="Gene3D" id="1.10.760.10">
    <property type="entry name" value="Cytochrome c-like domain"/>
    <property type="match status" value="2"/>
</dbReference>
<accession>A0A939IRY5</accession>
<keyword evidence="12" id="KW-1185">Reference proteome</keyword>
<evidence type="ECO:0000256" key="2">
    <source>
        <dbReference type="ARBA" id="ARBA00022617"/>
    </source>
</evidence>
<feature type="binding site" description="covalent" evidence="8">
    <location>
        <position position="81"/>
    </location>
    <ligand>
        <name>heme c</name>
        <dbReference type="ChEBI" id="CHEBI:61717"/>
        <label>1</label>
    </ligand>
</feature>
<keyword evidence="2 8" id="KW-0349">Heme</keyword>
<feature type="domain" description="Cytochrome c" evidence="10">
    <location>
        <begin position="209"/>
        <end position="358"/>
    </location>
</feature>
<dbReference type="EMBL" id="JAFKCV010000007">
    <property type="protein sequence ID" value="MBN7826142.1"/>
    <property type="molecule type" value="Genomic_DNA"/>
</dbReference>
<proteinExistence type="predicted"/>
<dbReference type="GO" id="GO:0042597">
    <property type="term" value="C:periplasmic space"/>
    <property type="evidence" value="ECO:0007669"/>
    <property type="project" value="UniProtKB-SubCell"/>
</dbReference>
<dbReference type="GO" id="GO:0046872">
    <property type="term" value="F:metal ion binding"/>
    <property type="evidence" value="ECO:0007669"/>
    <property type="project" value="UniProtKB-KW"/>
</dbReference>
<evidence type="ECO:0000313" key="11">
    <source>
        <dbReference type="EMBL" id="MBN7826142.1"/>
    </source>
</evidence>
<dbReference type="GO" id="GO:0020037">
    <property type="term" value="F:heme binding"/>
    <property type="evidence" value="ECO:0007669"/>
    <property type="project" value="InterPro"/>
</dbReference>
<keyword evidence="7 9" id="KW-0408">Iron</keyword>
<reference evidence="11" key="1">
    <citation type="submission" date="2021-03" db="EMBL/GenBank/DDBJ databases">
        <title>novel species isolated from a fishpond in China.</title>
        <authorList>
            <person name="Lu H."/>
            <person name="Cai Z."/>
        </authorList>
    </citation>
    <scope>NUCLEOTIDE SEQUENCE</scope>
    <source>
        <strain evidence="11">JCM 30855</strain>
    </source>
</reference>
<feature type="binding site" description="covalent" evidence="8">
    <location>
        <position position="236"/>
    </location>
    <ligand>
        <name>heme c</name>
        <dbReference type="ChEBI" id="CHEBI:61717"/>
        <label>2</label>
    </ligand>
</feature>
<evidence type="ECO:0000256" key="5">
    <source>
        <dbReference type="ARBA" id="ARBA00022764"/>
    </source>
</evidence>
<dbReference type="PANTHER" id="PTHR30600:SF10">
    <property type="entry name" value="BLL6722 PROTEIN"/>
    <property type="match status" value="1"/>
</dbReference>
<dbReference type="PROSITE" id="PS51007">
    <property type="entry name" value="CYTC"/>
    <property type="match status" value="1"/>
</dbReference>
<dbReference type="RefSeq" id="WP_206574258.1">
    <property type="nucleotide sequence ID" value="NZ_JAFKCV010000007.1"/>
</dbReference>
<evidence type="ECO:0000313" key="12">
    <source>
        <dbReference type="Proteomes" id="UP000664654"/>
    </source>
</evidence>
<dbReference type="InterPro" id="IPR004852">
    <property type="entry name" value="Di-haem_cyt_c_peroxidsae"/>
</dbReference>
<comment type="subcellular location">
    <subcellularLocation>
        <location evidence="1">Periplasm</location>
    </subcellularLocation>
</comment>
<organism evidence="11 12">
    <name type="scientific">Bowmanella dokdonensis</name>
    <dbReference type="NCBI Taxonomy" id="751969"/>
    <lineage>
        <taxon>Bacteria</taxon>
        <taxon>Pseudomonadati</taxon>
        <taxon>Pseudomonadota</taxon>
        <taxon>Gammaproteobacteria</taxon>
        <taxon>Alteromonadales</taxon>
        <taxon>Alteromonadaceae</taxon>
        <taxon>Bowmanella</taxon>
    </lineage>
</organism>
<evidence type="ECO:0000256" key="6">
    <source>
        <dbReference type="ARBA" id="ARBA00023002"/>
    </source>
</evidence>
<evidence type="ECO:0000256" key="9">
    <source>
        <dbReference type="PIRSR" id="PIRSR000294-2"/>
    </source>
</evidence>
<dbReference type="GO" id="GO:0004130">
    <property type="term" value="F:cytochrome-c peroxidase activity"/>
    <property type="evidence" value="ECO:0007669"/>
    <property type="project" value="TreeGrafter"/>
</dbReference>
<name>A0A939IRY5_9ALTE</name>
<evidence type="ECO:0000256" key="1">
    <source>
        <dbReference type="ARBA" id="ARBA00004418"/>
    </source>
</evidence>
<keyword evidence="4" id="KW-0732">Signal</keyword>
<dbReference type="GO" id="GO:0009055">
    <property type="term" value="F:electron transfer activity"/>
    <property type="evidence" value="ECO:0007669"/>
    <property type="project" value="InterPro"/>
</dbReference>
<keyword evidence="6" id="KW-0560">Oxidoreductase</keyword>
<feature type="binding site" description="covalent" evidence="8">
    <location>
        <position position="84"/>
    </location>
    <ligand>
        <name>heme c</name>
        <dbReference type="ChEBI" id="CHEBI:61717"/>
        <label>1</label>
    </ligand>
</feature>